<feature type="compositionally biased region" description="Polar residues" evidence="4">
    <location>
        <begin position="201"/>
        <end position="218"/>
    </location>
</feature>
<dbReference type="InterPro" id="IPR009057">
    <property type="entry name" value="Homeodomain-like_sf"/>
</dbReference>
<feature type="compositionally biased region" description="Low complexity" evidence="4">
    <location>
        <begin position="146"/>
        <end position="163"/>
    </location>
</feature>
<keyword evidence="3" id="KW-0539">Nucleus</keyword>
<dbReference type="CDD" id="cd00167">
    <property type="entry name" value="SANT"/>
    <property type="match status" value="2"/>
</dbReference>
<evidence type="ECO:0000259" key="5">
    <source>
        <dbReference type="PROSITE" id="PS50090"/>
    </source>
</evidence>
<feature type="region of interest" description="Disordered" evidence="4">
    <location>
        <begin position="133"/>
        <end position="228"/>
    </location>
</feature>
<dbReference type="Pfam" id="PF00249">
    <property type="entry name" value="Myb_DNA-binding"/>
    <property type="match status" value="2"/>
</dbReference>
<evidence type="ECO:0000256" key="4">
    <source>
        <dbReference type="SAM" id="MobiDB-lite"/>
    </source>
</evidence>
<accession>A0ABY9BZQ1</accession>
<keyword evidence="8" id="KW-1185">Reference proteome</keyword>
<dbReference type="InterPro" id="IPR015495">
    <property type="entry name" value="Myb_TF_plants"/>
</dbReference>
<feature type="domain" description="Myb-like" evidence="5">
    <location>
        <begin position="75"/>
        <end position="125"/>
    </location>
</feature>
<evidence type="ECO:0000313" key="7">
    <source>
        <dbReference type="EMBL" id="WJZ88437.1"/>
    </source>
</evidence>
<reference evidence="7 8" key="1">
    <citation type="journal article" date="2023" name="Hortic Res">
        <title>The complete reference genome for grapevine (Vitis vinifera L.) genetics and breeding.</title>
        <authorList>
            <person name="Shi X."/>
            <person name="Cao S."/>
            <person name="Wang X."/>
            <person name="Huang S."/>
            <person name="Wang Y."/>
            <person name="Liu Z."/>
            <person name="Liu W."/>
            <person name="Leng X."/>
            <person name="Peng Y."/>
            <person name="Wang N."/>
            <person name="Wang Y."/>
            <person name="Ma Z."/>
            <person name="Xu X."/>
            <person name="Zhang F."/>
            <person name="Xue H."/>
            <person name="Zhong H."/>
            <person name="Wang Y."/>
            <person name="Zhang K."/>
            <person name="Velt A."/>
            <person name="Avia K."/>
            <person name="Holtgrawe D."/>
            <person name="Grimplet J."/>
            <person name="Matus J.T."/>
            <person name="Ware D."/>
            <person name="Wu X."/>
            <person name="Wang H."/>
            <person name="Liu C."/>
            <person name="Fang Y."/>
            <person name="Rustenholz C."/>
            <person name="Cheng Z."/>
            <person name="Xiao H."/>
            <person name="Zhou Y."/>
        </authorList>
    </citation>
    <scope>NUCLEOTIDE SEQUENCE [LARGE SCALE GENOMIC DNA]</scope>
    <source>
        <strain evidence="8">cv. Pinot noir / PN40024</strain>
        <tissue evidence="7">Leaf</tissue>
    </source>
</reference>
<dbReference type="PROSITE" id="PS50090">
    <property type="entry name" value="MYB_LIKE"/>
    <property type="match status" value="2"/>
</dbReference>
<dbReference type="Proteomes" id="UP001227230">
    <property type="component" value="Chromosome 6"/>
</dbReference>
<evidence type="ECO:0000259" key="6">
    <source>
        <dbReference type="PROSITE" id="PS51294"/>
    </source>
</evidence>
<protein>
    <recommendedName>
        <fullName evidence="9">Transcription repressor MYB5</fullName>
    </recommendedName>
</protein>
<dbReference type="SUPFAM" id="SSF46689">
    <property type="entry name" value="Homeodomain-like"/>
    <property type="match status" value="1"/>
</dbReference>
<organism evidence="7 8">
    <name type="scientific">Vitis vinifera</name>
    <name type="common">Grape</name>
    <dbReference type="NCBI Taxonomy" id="29760"/>
    <lineage>
        <taxon>Eukaryota</taxon>
        <taxon>Viridiplantae</taxon>
        <taxon>Streptophyta</taxon>
        <taxon>Embryophyta</taxon>
        <taxon>Tracheophyta</taxon>
        <taxon>Spermatophyta</taxon>
        <taxon>Magnoliopsida</taxon>
        <taxon>eudicotyledons</taxon>
        <taxon>Gunneridae</taxon>
        <taxon>Pentapetalae</taxon>
        <taxon>rosids</taxon>
        <taxon>Vitales</taxon>
        <taxon>Vitaceae</taxon>
        <taxon>Viteae</taxon>
        <taxon>Vitis</taxon>
    </lineage>
</organism>
<feature type="domain" description="Myb-like" evidence="5">
    <location>
        <begin position="22"/>
        <end position="74"/>
    </location>
</feature>
<dbReference type="PROSITE" id="PS51294">
    <property type="entry name" value="HTH_MYB"/>
    <property type="match status" value="2"/>
</dbReference>
<evidence type="ECO:0000256" key="3">
    <source>
        <dbReference type="ARBA" id="ARBA00023242"/>
    </source>
</evidence>
<sequence>MRNASSASAPPSSSSKTPCCIKVGLKRGPWTPEEDEVLANYIKKEGEGRWRTLPKRAGLLRCGKSCRLRWMNYLRPSVKRGQIAPDEEDLILRLHRLLGNRWALIAGRIPGRTDNEIKNYWNTHLSKKLISQGIDPRTHKPLNPNSSVDVKASSSKAKAVMNPNPNPNPNPSPSEKAAANKEAGNFKSDNQYQIGAAGNDGSANIQNSDGSGTGLRSSNNEEDDDLNCGTDDVFSSFLNSLINEDLFPGQHHLQQQHHGGLIAPGSDALISTSSVQSFGFGTSWEAAAMTSTSAFSQIDHSKRFNDQPDKRF</sequence>
<evidence type="ECO:0008006" key="9">
    <source>
        <dbReference type="Google" id="ProtNLM"/>
    </source>
</evidence>
<dbReference type="PANTHER" id="PTHR47999">
    <property type="entry name" value="TRANSCRIPTION FACTOR MYB8-RELATED-RELATED"/>
    <property type="match status" value="1"/>
</dbReference>
<name>A0ABY9BZQ1_VITVI</name>
<feature type="domain" description="HTH myb-type" evidence="6">
    <location>
        <begin position="75"/>
        <end position="129"/>
    </location>
</feature>
<dbReference type="EMBL" id="CP126653">
    <property type="protein sequence ID" value="WJZ88437.1"/>
    <property type="molecule type" value="Genomic_DNA"/>
</dbReference>
<feature type="domain" description="HTH myb-type" evidence="6">
    <location>
        <begin position="22"/>
        <end position="74"/>
    </location>
</feature>
<dbReference type="Gene3D" id="1.10.10.60">
    <property type="entry name" value="Homeodomain-like"/>
    <property type="match status" value="2"/>
</dbReference>
<gene>
    <name evidence="7" type="ORF">VitviT2T_007736</name>
</gene>
<dbReference type="PANTHER" id="PTHR47999:SF77">
    <property type="entry name" value="TRANSCRIPTION REPRESSOR MYB5-LIKE"/>
    <property type="match status" value="1"/>
</dbReference>
<dbReference type="SMART" id="SM00717">
    <property type="entry name" value="SANT"/>
    <property type="match status" value="2"/>
</dbReference>
<evidence type="ECO:0000256" key="2">
    <source>
        <dbReference type="ARBA" id="ARBA00023125"/>
    </source>
</evidence>
<proteinExistence type="predicted"/>
<evidence type="ECO:0000256" key="1">
    <source>
        <dbReference type="ARBA" id="ARBA00004123"/>
    </source>
</evidence>
<evidence type="ECO:0000313" key="8">
    <source>
        <dbReference type="Proteomes" id="UP001227230"/>
    </source>
</evidence>
<dbReference type="InterPro" id="IPR017930">
    <property type="entry name" value="Myb_dom"/>
</dbReference>
<comment type="subcellular location">
    <subcellularLocation>
        <location evidence="1">Nucleus</location>
    </subcellularLocation>
</comment>
<keyword evidence="2" id="KW-0238">DNA-binding</keyword>
<dbReference type="InterPro" id="IPR001005">
    <property type="entry name" value="SANT/Myb"/>
</dbReference>